<dbReference type="InterPro" id="IPR041583">
    <property type="entry name" value="TetR_C_31"/>
</dbReference>
<dbReference type="PROSITE" id="PS50977">
    <property type="entry name" value="HTH_TETR_2"/>
    <property type="match status" value="1"/>
</dbReference>
<evidence type="ECO:0000313" key="5">
    <source>
        <dbReference type="EMBL" id="WGV51960.1"/>
    </source>
</evidence>
<evidence type="ECO:0000256" key="1">
    <source>
        <dbReference type="ARBA" id="ARBA00023125"/>
    </source>
</evidence>
<dbReference type="Pfam" id="PF17940">
    <property type="entry name" value="TetR_C_31"/>
    <property type="match status" value="1"/>
</dbReference>
<reference evidence="4 6" key="1">
    <citation type="submission" date="2020-12" db="EMBL/GenBank/DDBJ databases">
        <title>Draft genome sequence of furan degrading bacterial strain FUR100.</title>
        <authorList>
            <person name="Woiski C."/>
        </authorList>
    </citation>
    <scope>NUCLEOTIDE SEQUENCE [LARGE SCALE GENOMIC DNA]</scope>
    <source>
        <strain evidence="4 6">FUR100</strain>
    </source>
</reference>
<name>A0A0E4A6C5_RHOER</name>
<keyword evidence="1 2" id="KW-0238">DNA-binding</keyword>
<dbReference type="EMBL" id="CP124545">
    <property type="protein sequence ID" value="WGV51960.1"/>
    <property type="molecule type" value="Genomic_DNA"/>
</dbReference>
<feature type="DNA-binding region" description="H-T-H motif" evidence="2">
    <location>
        <begin position="28"/>
        <end position="47"/>
    </location>
</feature>
<dbReference type="Gene3D" id="1.10.357.10">
    <property type="entry name" value="Tetracycline Repressor, domain 2"/>
    <property type="match status" value="1"/>
</dbReference>
<evidence type="ECO:0000313" key="6">
    <source>
        <dbReference type="Proteomes" id="UP000627573"/>
    </source>
</evidence>
<dbReference type="Proteomes" id="UP001230933">
    <property type="component" value="Chromosome"/>
</dbReference>
<dbReference type="GO" id="GO:0000976">
    <property type="term" value="F:transcription cis-regulatory region binding"/>
    <property type="evidence" value="ECO:0007669"/>
    <property type="project" value="TreeGrafter"/>
</dbReference>
<dbReference type="InterPro" id="IPR050109">
    <property type="entry name" value="HTH-type_TetR-like_transc_reg"/>
</dbReference>
<reference evidence="5" key="2">
    <citation type="submission" date="2023-08" db="EMBL/GenBank/DDBJ databases">
        <title>Isolation and Characterization of Rhodococcus erythropolis MGMM8.</title>
        <authorList>
            <person name="Diabankana R.G.C."/>
            <person name="Afordoanyi D.M."/>
            <person name="Validov S.Z."/>
        </authorList>
    </citation>
    <scope>NUCLEOTIDE SEQUENCE</scope>
    <source>
        <strain evidence="5">MGMM8</strain>
    </source>
</reference>
<dbReference type="GO" id="GO:0003700">
    <property type="term" value="F:DNA-binding transcription factor activity"/>
    <property type="evidence" value="ECO:0007669"/>
    <property type="project" value="TreeGrafter"/>
</dbReference>
<sequence length="192" mass="21439">MRKNPERRLALIDAAIEVLAREGARGLTFRAVDTQAAVPNGTASNYFSNRDDLLTQAGGRIYERLIPDDLEGLIDPVNGTDRERLVTLMLDVVERVTSFGTGFLALMELRLEAIRRPDLRAVLTVRIREDFDLNVANHLASGVPGDAMTVRLLYLSLNWLVLDRLTLPNLFGEEDIRTIVEAAVDRALPRES</sequence>
<dbReference type="PANTHER" id="PTHR30055">
    <property type="entry name" value="HTH-TYPE TRANSCRIPTIONAL REGULATOR RUTR"/>
    <property type="match status" value="1"/>
</dbReference>
<gene>
    <name evidence="4" type="ORF">I3517_02540</name>
    <name evidence="5" type="ORF">QIE55_12400</name>
</gene>
<dbReference type="AlphaFoldDB" id="A0A0E4A6C5"/>
<accession>A0A0E4A6C5</accession>
<dbReference type="Pfam" id="PF00440">
    <property type="entry name" value="TetR_N"/>
    <property type="match status" value="1"/>
</dbReference>
<feature type="domain" description="HTH tetR-type" evidence="3">
    <location>
        <begin position="5"/>
        <end position="65"/>
    </location>
</feature>
<dbReference type="KEGG" id="reb:XU06_11705"/>
<dbReference type="InterPro" id="IPR009057">
    <property type="entry name" value="Homeodomain-like_sf"/>
</dbReference>
<dbReference type="RefSeq" id="WP_020969331.1">
    <property type="nucleotide sequence ID" value="NZ_BHXB01000001.1"/>
</dbReference>
<evidence type="ECO:0000259" key="3">
    <source>
        <dbReference type="PROSITE" id="PS50977"/>
    </source>
</evidence>
<dbReference type="PANTHER" id="PTHR30055:SF231">
    <property type="entry name" value="TRANSCRIPTIONAL REGULATORY PROTEIN (PROBABLY DEOR-FAMILY)-RELATED"/>
    <property type="match status" value="1"/>
</dbReference>
<protein>
    <submittedName>
        <fullName evidence="4">TetR family transcriptional regulator</fullName>
    </submittedName>
</protein>
<evidence type="ECO:0000313" key="4">
    <source>
        <dbReference type="EMBL" id="MBH5141493.1"/>
    </source>
</evidence>
<keyword evidence="6" id="KW-1185">Reference proteome</keyword>
<evidence type="ECO:0000256" key="2">
    <source>
        <dbReference type="PROSITE-ProRule" id="PRU00335"/>
    </source>
</evidence>
<dbReference type="InterPro" id="IPR001647">
    <property type="entry name" value="HTH_TetR"/>
</dbReference>
<dbReference type="EMBL" id="JAECSB010000017">
    <property type="protein sequence ID" value="MBH5141493.1"/>
    <property type="molecule type" value="Genomic_DNA"/>
</dbReference>
<proteinExistence type="predicted"/>
<dbReference type="SUPFAM" id="SSF46689">
    <property type="entry name" value="Homeodomain-like"/>
    <property type="match status" value="1"/>
</dbReference>
<dbReference type="GeneID" id="57487502"/>
<dbReference type="Proteomes" id="UP000627573">
    <property type="component" value="Unassembled WGS sequence"/>
</dbReference>
<organism evidence="4 6">
    <name type="scientific">Rhodococcus erythropolis</name>
    <name type="common">Arthrobacter picolinophilus</name>
    <dbReference type="NCBI Taxonomy" id="1833"/>
    <lineage>
        <taxon>Bacteria</taxon>
        <taxon>Bacillati</taxon>
        <taxon>Actinomycetota</taxon>
        <taxon>Actinomycetes</taxon>
        <taxon>Mycobacteriales</taxon>
        <taxon>Nocardiaceae</taxon>
        <taxon>Rhodococcus</taxon>
        <taxon>Rhodococcus erythropolis group</taxon>
    </lineage>
</organism>